<reference evidence="1 2" key="1">
    <citation type="journal article" date="2023" name="Arcadia Sci">
        <title>De novo assembly of a long-read Amblyomma americanum tick genome.</title>
        <authorList>
            <person name="Chou S."/>
            <person name="Poskanzer K.E."/>
            <person name="Rollins M."/>
            <person name="Thuy-Boun P.S."/>
        </authorList>
    </citation>
    <scope>NUCLEOTIDE SEQUENCE [LARGE SCALE GENOMIC DNA]</scope>
    <source>
        <strain evidence="1">F_SG_1</strain>
        <tissue evidence="1">Salivary glands</tissue>
    </source>
</reference>
<accession>A0AAQ4EYL0</accession>
<dbReference type="Proteomes" id="UP001321473">
    <property type="component" value="Unassembled WGS sequence"/>
</dbReference>
<protein>
    <submittedName>
        <fullName evidence="1">Uncharacterized protein</fullName>
    </submittedName>
</protein>
<proteinExistence type="predicted"/>
<evidence type="ECO:0000313" key="2">
    <source>
        <dbReference type="Proteomes" id="UP001321473"/>
    </source>
</evidence>
<sequence length="138" mass="15189">MAVEECYRWKPAYFSDETWCKLPDDIKKCYGNVHKDRSIKERKGFGVKAQQQAVIIQPVFVGAYSTAIVHWQSGKAAGSHGATAASSGGMRAENRTLRHATFTFDLPEYGAGEEAETGVIMVQRLLLPLRTSEPGLLG</sequence>
<keyword evidence="2" id="KW-1185">Reference proteome</keyword>
<evidence type="ECO:0000313" key="1">
    <source>
        <dbReference type="EMBL" id="KAK8779608.1"/>
    </source>
</evidence>
<dbReference type="EMBL" id="JARKHS020009635">
    <property type="protein sequence ID" value="KAK8779608.1"/>
    <property type="molecule type" value="Genomic_DNA"/>
</dbReference>
<comment type="caution">
    <text evidence="1">The sequence shown here is derived from an EMBL/GenBank/DDBJ whole genome shotgun (WGS) entry which is preliminary data.</text>
</comment>
<name>A0AAQ4EYL0_AMBAM</name>
<organism evidence="1 2">
    <name type="scientific">Amblyomma americanum</name>
    <name type="common">Lone star tick</name>
    <dbReference type="NCBI Taxonomy" id="6943"/>
    <lineage>
        <taxon>Eukaryota</taxon>
        <taxon>Metazoa</taxon>
        <taxon>Ecdysozoa</taxon>
        <taxon>Arthropoda</taxon>
        <taxon>Chelicerata</taxon>
        <taxon>Arachnida</taxon>
        <taxon>Acari</taxon>
        <taxon>Parasitiformes</taxon>
        <taxon>Ixodida</taxon>
        <taxon>Ixodoidea</taxon>
        <taxon>Ixodidae</taxon>
        <taxon>Amblyomminae</taxon>
        <taxon>Amblyomma</taxon>
    </lineage>
</organism>
<dbReference type="AlphaFoldDB" id="A0AAQ4EYL0"/>
<gene>
    <name evidence="1" type="ORF">V5799_019051</name>
</gene>